<evidence type="ECO:0000313" key="4">
    <source>
        <dbReference type="Proteomes" id="UP000515154"/>
    </source>
</evidence>
<dbReference type="GO" id="GO:0005737">
    <property type="term" value="C:cytoplasm"/>
    <property type="evidence" value="ECO:0007669"/>
    <property type="project" value="TreeGrafter"/>
</dbReference>
<comment type="subcellular location">
    <subcellularLocation>
        <location evidence="1">Endomembrane system</location>
        <topology evidence="1">Peripheral membrane protein</topology>
    </subcellularLocation>
</comment>
<dbReference type="Pfam" id="PF00780">
    <property type="entry name" value="CNH"/>
    <property type="match status" value="1"/>
</dbReference>
<dbReference type="GO" id="GO:0006914">
    <property type="term" value="P:autophagy"/>
    <property type="evidence" value="ECO:0007669"/>
    <property type="project" value="TreeGrafter"/>
</dbReference>
<dbReference type="InterPro" id="IPR019452">
    <property type="entry name" value="VPS39/TGF_beta_rcpt-assoc_1"/>
</dbReference>
<gene>
    <name evidence="5" type="primary">LOC115217001</name>
</gene>
<evidence type="ECO:0000313" key="5">
    <source>
        <dbReference type="RefSeq" id="XP_029642380.1"/>
    </source>
</evidence>
<dbReference type="PROSITE" id="PS50236">
    <property type="entry name" value="CHCR"/>
    <property type="match status" value="1"/>
</dbReference>
<reference evidence="5" key="1">
    <citation type="submission" date="2025-08" db="UniProtKB">
        <authorList>
            <consortium name="RefSeq"/>
        </authorList>
    </citation>
    <scope>IDENTIFICATION</scope>
</reference>
<dbReference type="InterPro" id="IPR019453">
    <property type="entry name" value="VPS39/TGFA1_Znf"/>
</dbReference>
<evidence type="ECO:0000256" key="1">
    <source>
        <dbReference type="ARBA" id="ARBA00004184"/>
    </source>
</evidence>
<dbReference type="RefSeq" id="XP_029642380.1">
    <property type="nucleotide sequence ID" value="XM_029786520.2"/>
</dbReference>
<evidence type="ECO:0000256" key="2">
    <source>
        <dbReference type="ARBA" id="ARBA00023136"/>
    </source>
</evidence>
<keyword evidence="4" id="KW-1185">Reference proteome</keyword>
<dbReference type="InterPro" id="IPR036322">
    <property type="entry name" value="WD40_repeat_dom_sf"/>
</dbReference>
<dbReference type="AlphaFoldDB" id="A0A6P7SVT2"/>
<dbReference type="InterPro" id="IPR000547">
    <property type="entry name" value="Clathrin_H-chain/VPS_repeat"/>
</dbReference>
<dbReference type="GO" id="GO:0012505">
    <property type="term" value="C:endomembrane system"/>
    <property type="evidence" value="ECO:0007669"/>
    <property type="project" value="UniProtKB-SubCell"/>
</dbReference>
<dbReference type="GO" id="GO:0034058">
    <property type="term" value="P:endosomal vesicle fusion"/>
    <property type="evidence" value="ECO:0007669"/>
    <property type="project" value="TreeGrafter"/>
</dbReference>
<dbReference type="PANTHER" id="PTHR12894">
    <property type="entry name" value="CNH DOMAIN CONTAINING"/>
    <property type="match status" value="1"/>
</dbReference>
<dbReference type="SMART" id="SM00036">
    <property type="entry name" value="CNH"/>
    <property type="match status" value="1"/>
</dbReference>
<dbReference type="KEGG" id="osn:115217001"/>
<proteinExistence type="inferred from homology"/>
<accession>A0A6P7SVT2</accession>
<dbReference type="PROSITE" id="PS50219">
    <property type="entry name" value="CNH"/>
    <property type="match status" value="1"/>
</dbReference>
<dbReference type="InterPro" id="IPR032914">
    <property type="entry name" value="Vam6/VPS39/TRAP1"/>
</dbReference>
<organism evidence="4 5">
    <name type="scientific">Octopus sinensis</name>
    <name type="common">East Asian common octopus</name>
    <dbReference type="NCBI Taxonomy" id="2607531"/>
    <lineage>
        <taxon>Eukaryota</taxon>
        <taxon>Metazoa</taxon>
        <taxon>Spiralia</taxon>
        <taxon>Lophotrochozoa</taxon>
        <taxon>Mollusca</taxon>
        <taxon>Cephalopoda</taxon>
        <taxon>Coleoidea</taxon>
        <taxon>Octopodiformes</taxon>
        <taxon>Octopoda</taxon>
        <taxon>Incirrata</taxon>
        <taxon>Octopodidae</taxon>
        <taxon>Octopus</taxon>
    </lineage>
</organism>
<protein>
    <submittedName>
        <fullName evidence="5">Vam6/Vps39-like protein</fullName>
    </submittedName>
</protein>
<dbReference type="GO" id="GO:0006886">
    <property type="term" value="P:intracellular protein transport"/>
    <property type="evidence" value="ECO:0007669"/>
    <property type="project" value="UniProtKB-UniRule"/>
</dbReference>
<sequence>MPCAYEAVPILEKLPLQIQIGSIACYEDVLLVGTKQGHLLQYKISKDKDQENKFSIQLEGSNKSFAKKPITQLSAITDEEYILVSLSDNVISVHDLSTFGLLTIMGRTKGATLFAVDVKNPESNKKQHLRLCVAVKKKIQLYYWRNREFKEMQPDLSLYDTPRAMSWCNDSIFVGFKREYFVIKVNDGNLKELFSLGGKRSEPLVAKLSDNQITLGRNEMSIFIDEEGSPSQKYPLQWTDIPIALVHDPPYIIAVLPKYVEVRTIQPRLMIQSIELPKPLYICVGSGLVYVASNNHCWRLTKSPISEQVNDLVKIKEFELALRLVAENMESECEAEKKKRLQKIQNRQAFHLFCQHQFDASMKLFMELDTDPSHVIGLYPNLLPSCYHKDLTYPDTVPELDGGDLENALLALIDYLNEKRYHIMKIPSKEITTTAIGDMNRTIKSKRQIAQIIDTTLLKCYLETNDALMAPFLRRVDNQCHIEESERVLRSKEKFSELIILYRKKELHQKALSLLMQQACRPASSLQSGQDGIVEYLQHLGPSHIDLIFEYSAAVLQKDPVEGLSIFTEDMPEVESLPRDKVLEFLETNFSSNVTILYLEHIIEHWNETNTDFHNLLVNLYREKTQEIILHRSSLNSDSQEFQTATEELEKFKGKLISFLESSQYYTPERLLSYFPLDDFYEERAILLGRLGRHEQALAIYVHVLNNHSLAEQYCINHYDGAKEGNKDVYLHLLKMYLQPPNPANLGIMVKDISEVKVQIEPALYILDNHAVKIDASKALELLPPTTKIKDILNYLENLIEMKAALRRNHMVLRNVLSAENVMVIKEHMKFSKIKCVITEEKNCRVCKKRIGNSAFARYPNGVIVHYHCCNDVKVCPTDHR</sequence>
<dbReference type="InterPro" id="IPR001180">
    <property type="entry name" value="CNH_dom"/>
</dbReference>
<dbReference type="GO" id="GO:0016020">
    <property type="term" value="C:membrane"/>
    <property type="evidence" value="ECO:0007669"/>
    <property type="project" value="TreeGrafter"/>
</dbReference>
<dbReference type="PANTHER" id="PTHR12894:SF49">
    <property type="entry name" value="VAM6_VPS39-LIKE PROTEIN"/>
    <property type="match status" value="1"/>
</dbReference>
<name>A0A6P7SVT2_9MOLL</name>
<evidence type="ECO:0000256" key="3">
    <source>
        <dbReference type="ARBA" id="ARBA00038201"/>
    </source>
</evidence>
<keyword evidence="2" id="KW-0472">Membrane</keyword>
<dbReference type="Pfam" id="PF10367">
    <property type="entry name" value="zf-Vps39_C"/>
    <property type="match status" value="1"/>
</dbReference>
<dbReference type="SUPFAM" id="SSF50978">
    <property type="entry name" value="WD40 repeat-like"/>
    <property type="match status" value="1"/>
</dbReference>
<dbReference type="Proteomes" id="UP000515154">
    <property type="component" value="Linkage group LG11"/>
</dbReference>
<comment type="similarity">
    <text evidence="3">Belongs to the VAM6/VPS39 family.</text>
</comment>
<dbReference type="Pfam" id="PF10366">
    <property type="entry name" value="Vps39_1"/>
    <property type="match status" value="1"/>
</dbReference>